<dbReference type="EMBL" id="JAGFNZ010000003">
    <property type="protein sequence ID" value="MBW7573168.1"/>
    <property type="molecule type" value="Genomic_DNA"/>
</dbReference>
<keyword evidence="1" id="KW-0812">Transmembrane</keyword>
<keyword evidence="1" id="KW-0472">Membrane</keyword>
<evidence type="ECO:0008006" key="4">
    <source>
        <dbReference type="Google" id="ProtNLM"/>
    </source>
</evidence>
<name>A0ABS7DPG8_9FIRM</name>
<evidence type="ECO:0000256" key="1">
    <source>
        <dbReference type="SAM" id="Phobius"/>
    </source>
</evidence>
<evidence type="ECO:0000313" key="2">
    <source>
        <dbReference type="EMBL" id="MBW7573168.1"/>
    </source>
</evidence>
<comment type="caution">
    <text evidence="2">The sequence shown here is derived from an EMBL/GenBank/DDBJ whole genome shotgun (WGS) entry which is preliminary data.</text>
</comment>
<protein>
    <recommendedName>
        <fullName evidence="4">Conjugal transfer protein TrbL</fullName>
    </recommendedName>
</protein>
<dbReference type="InterPro" id="IPR046108">
    <property type="entry name" value="TrbL_5"/>
</dbReference>
<dbReference type="Pfam" id="PF19511">
    <property type="entry name" value="TrbL_5"/>
    <property type="match status" value="1"/>
</dbReference>
<reference evidence="2 3" key="1">
    <citation type="submission" date="2021-03" db="EMBL/GenBank/DDBJ databases">
        <title>Caproiciproducens sp. nov. isolated from feces of cow.</title>
        <authorList>
            <person name="Choi J.-Y."/>
        </authorList>
    </citation>
    <scope>NUCLEOTIDE SEQUENCE [LARGE SCALE GENOMIC DNA]</scope>
    <source>
        <strain evidence="2 3">AGMB10547</strain>
    </source>
</reference>
<gene>
    <name evidence="2" type="ORF">J5W02_10125</name>
</gene>
<sequence>MFTVGNSMEQLEAWVYYTILNGINSFNQYMGNMGADLFDNQYVQGVLYFFQLLGNALFAVGLVLALLEYFASIEQGKGSLKDTGMNIFKGLGVLLLFTTLPVKLYQLSVNMQAVMGKLMNIAGVMSDPALSEPVSSGSTITNTINFFIGLVASNPLVNITGAAGSVLSGIVGTPAEQHVPQVTDMFFIIAFAYGFFKILFGNIKRGGILFIQICVCSLYLFSIPRGYLDQFMSWCKQIIGICFTAFLQNLMLMIGLNIFKDQMVIATGVILAASEVPRIAQSFGLDTSMKGNLSSAVHTTTSIINLGKTFIH</sequence>
<dbReference type="Proteomes" id="UP000719942">
    <property type="component" value="Unassembled WGS sequence"/>
</dbReference>
<feature type="transmembrane region" description="Helical" evidence="1">
    <location>
        <begin position="182"/>
        <end position="200"/>
    </location>
</feature>
<feature type="transmembrane region" description="Helical" evidence="1">
    <location>
        <begin position="238"/>
        <end position="259"/>
    </location>
</feature>
<accession>A0ABS7DPG8</accession>
<dbReference type="RefSeq" id="WP_219965560.1">
    <property type="nucleotide sequence ID" value="NZ_JAGFNZ010000003.1"/>
</dbReference>
<feature type="transmembrane region" description="Helical" evidence="1">
    <location>
        <begin position="46"/>
        <end position="67"/>
    </location>
</feature>
<proteinExistence type="predicted"/>
<feature type="transmembrane region" description="Helical" evidence="1">
    <location>
        <begin position="87"/>
        <end position="105"/>
    </location>
</feature>
<organism evidence="2 3">
    <name type="scientific">Caproiciproducens faecalis</name>
    <dbReference type="NCBI Taxonomy" id="2820301"/>
    <lineage>
        <taxon>Bacteria</taxon>
        <taxon>Bacillati</taxon>
        <taxon>Bacillota</taxon>
        <taxon>Clostridia</taxon>
        <taxon>Eubacteriales</taxon>
        <taxon>Acutalibacteraceae</taxon>
        <taxon>Caproiciproducens</taxon>
    </lineage>
</organism>
<keyword evidence="3" id="KW-1185">Reference proteome</keyword>
<keyword evidence="1" id="KW-1133">Transmembrane helix</keyword>
<evidence type="ECO:0000313" key="3">
    <source>
        <dbReference type="Proteomes" id="UP000719942"/>
    </source>
</evidence>
<feature type="transmembrane region" description="Helical" evidence="1">
    <location>
        <begin position="207"/>
        <end position="226"/>
    </location>
</feature>